<protein>
    <submittedName>
        <fullName evidence="1">15930_t:CDS:1</fullName>
    </submittedName>
</protein>
<gene>
    <name evidence="1" type="ORF">RFULGI_LOCUS16079</name>
</gene>
<comment type="caution">
    <text evidence="1">The sequence shown here is derived from an EMBL/GenBank/DDBJ whole genome shotgun (WGS) entry which is preliminary data.</text>
</comment>
<evidence type="ECO:0000313" key="1">
    <source>
        <dbReference type="EMBL" id="CAG8784109.1"/>
    </source>
</evidence>
<dbReference type="OrthoDB" id="431717at2759"/>
<organism evidence="1 2">
    <name type="scientific">Racocetra fulgida</name>
    <dbReference type="NCBI Taxonomy" id="60492"/>
    <lineage>
        <taxon>Eukaryota</taxon>
        <taxon>Fungi</taxon>
        <taxon>Fungi incertae sedis</taxon>
        <taxon>Mucoromycota</taxon>
        <taxon>Glomeromycotina</taxon>
        <taxon>Glomeromycetes</taxon>
        <taxon>Diversisporales</taxon>
        <taxon>Gigasporaceae</taxon>
        <taxon>Racocetra</taxon>
    </lineage>
</organism>
<dbReference type="Proteomes" id="UP000789396">
    <property type="component" value="Unassembled WGS sequence"/>
</dbReference>
<dbReference type="EMBL" id="CAJVPZ010055176">
    <property type="protein sequence ID" value="CAG8784109.1"/>
    <property type="molecule type" value="Genomic_DNA"/>
</dbReference>
<evidence type="ECO:0000313" key="2">
    <source>
        <dbReference type="Proteomes" id="UP000789396"/>
    </source>
</evidence>
<name>A0A9N9JIE6_9GLOM</name>
<reference evidence="1" key="1">
    <citation type="submission" date="2021-06" db="EMBL/GenBank/DDBJ databases">
        <authorList>
            <person name="Kallberg Y."/>
            <person name="Tangrot J."/>
            <person name="Rosling A."/>
        </authorList>
    </citation>
    <scope>NUCLEOTIDE SEQUENCE</scope>
    <source>
        <strain evidence="1">IN212</strain>
    </source>
</reference>
<sequence length="138" mass="15822">MSAIDRLQKCLQELADCRQRIIQNVKSNLFFDSASEAIRYCEDIEQITLNDIDVQELGLASKFLFDPRTGIIKFLVDTAQIIDSTLSKAKIALLEFLFLYIQKAIVRAASFKPMVAMLDSTVRIIDPKKMHMEDILHR</sequence>
<keyword evidence="2" id="KW-1185">Reference proteome</keyword>
<accession>A0A9N9JIE6</accession>
<dbReference type="AlphaFoldDB" id="A0A9N9JIE6"/>
<proteinExistence type="predicted"/>